<keyword evidence="3" id="KW-1185">Reference proteome</keyword>
<sequence>MAEHDSTSWDDLPVLRDAIAASLGAVYWTVHDGGWPEDQATPPDGVGDLLATPVVVGAAPFGPEERPLAPIVESGADPLTLIVRDVQIPAPAPAPPTLAPAPPLAPAPARPGRHRRVARVA</sequence>
<proteinExistence type="predicted"/>
<evidence type="ECO:0000256" key="1">
    <source>
        <dbReference type="SAM" id="MobiDB-lite"/>
    </source>
</evidence>
<evidence type="ECO:0000313" key="3">
    <source>
        <dbReference type="Proteomes" id="UP000242415"/>
    </source>
</evidence>
<protein>
    <submittedName>
        <fullName evidence="2">Uncharacterized protein</fullName>
    </submittedName>
</protein>
<reference evidence="3" key="1">
    <citation type="submission" date="2016-10" db="EMBL/GenBank/DDBJ databases">
        <authorList>
            <person name="Varghese N."/>
            <person name="Submissions S."/>
        </authorList>
    </citation>
    <scope>NUCLEOTIDE SEQUENCE [LARGE SCALE GENOMIC DNA]</scope>
    <source>
        <strain evidence="3">DSM 45245</strain>
    </source>
</reference>
<dbReference type="Proteomes" id="UP000242415">
    <property type="component" value="Unassembled WGS sequence"/>
</dbReference>
<accession>A0A1H3STZ8</accession>
<organism evidence="2 3">
    <name type="scientific">Micromonospora pattaloongensis</name>
    <dbReference type="NCBI Taxonomy" id="405436"/>
    <lineage>
        <taxon>Bacteria</taxon>
        <taxon>Bacillati</taxon>
        <taxon>Actinomycetota</taxon>
        <taxon>Actinomycetes</taxon>
        <taxon>Micromonosporales</taxon>
        <taxon>Micromonosporaceae</taxon>
        <taxon>Micromonospora</taxon>
    </lineage>
</organism>
<gene>
    <name evidence="2" type="ORF">SAMN05444365_11450</name>
</gene>
<feature type="region of interest" description="Disordered" evidence="1">
    <location>
        <begin position="90"/>
        <end position="121"/>
    </location>
</feature>
<dbReference type="EMBL" id="FNPH01000014">
    <property type="protein sequence ID" value="SDZ41583.1"/>
    <property type="molecule type" value="Genomic_DNA"/>
</dbReference>
<evidence type="ECO:0000313" key="2">
    <source>
        <dbReference type="EMBL" id="SDZ41583.1"/>
    </source>
</evidence>
<feature type="compositionally biased region" description="Basic residues" evidence="1">
    <location>
        <begin position="111"/>
        <end position="121"/>
    </location>
</feature>
<name>A0A1H3STZ8_9ACTN</name>
<dbReference type="AlphaFoldDB" id="A0A1H3STZ8"/>
<dbReference type="RefSeq" id="WP_139307422.1">
    <property type="nucleotide sequence ID" value="NZ_FNPH01000014.1"/>
</dbReference>
<feature type="compositionally biased region" description="Pro residues" evidence="1">
    <location>
        <begin position="90"/>
        <end position="109"/>
    </location>
</feature>
<dbReference type="OrthoDB" id="3403999at2"/>
<dbReference type="STRING" id="405436.SAMN05444365_11450"/>